<dbReference type="Gene3D" id="2.40.30.20">
    <property type="match status" value="1"/>
</dbReference>
<gene>
    <name evidence="2" type="ORF">FHS87_000357</name>
</gene>
<comment type="caution">
    <text evidence="2">The sequence shown here is derived from an EMBL/GenBank/DDBJ whole genome shotgun (WGS) entry which is preliminary data.</text>
</comment>
<evidence type="ECO:0000313" key="3">
    <source>
        <dbReference type="Proteomes" id="UP000580654"/>
    </source>
</evidence>
<sequence length="801" mass="82342">MPDSKITDLPPATALTDTDISPFVQGVGSAAETRRTTFGQIRTTLMADRPLHVRDYGAVGNGTTDDTAAFQAALNAAAASGGVVLVGPRRYLIDSADLVIPANVTLQGGGDPGGWRVNNDYSALPYCLVLNPARTIRLRRNAALEQVAILRKGFTAPTTLREALDCIAAFSGTAVSIGDGTTGSSATNATDASVRGLLIIGFNWGIYSNGASRTRIRDVLGDCTNGLYLGKSYDISHNERINWHPLATTGRTFSSPSYNVIGCVNNGSGLVRLTLGSAHELRSGDLVVVSGVGGVAGANGRFTIAGVPSATTLDLAGSSFSGSFSNGGTVNPTPTHRRGKAFWVYDSDMPNFVNCFEFGHDTGWHLDDLTHSGQFVNCGLDGIVVDPATIGVQISAQANRNKWYGGFWSSKGRALVVDCQSADHNTIAGVMLPAGSGRSVELLDGGLVLMGCDIYGAVHVFDNADSLQILGCDMKSASLTGQSAAAIQKVQISGSRMNNAVGIARQIGGQSELAAISSAGAIETRLSARSDGIVALHRRNASTGAMLRLHGSADTAAASLSVAGSDIQLSGDASLNPNPVYALGNNGMTQPLTLRLRRLSATPAANDRLAALEANGNNSASAEVTFGRIAAVAEAVTTGAESGAIVVETRSAGTLAERLRIAANGAVTLTGPLTLPADPAAAMQAATRNYVDNSYVQRAMPMAVTSAATALIFASHNARMVVANAGTTLSLDWAATGNGFACMVVNRTAADLAITLTGFSSAIVNADGYTKIRAGAVASLLVLSPDGGTTKLCYLTGGGAP</sequence>
<dbReference type="InterPro" id="IPR024535">
    <property type="entry name" value="RHGA/B-epi-like_pectate_lyase"/>
</dbReference>
<dbReference type="Pfam" id="PF12708">
    <property type="entry name" value="Pect-lyase_RHGA_epim"/>
    <property type="match status" value="1"/>
</dbReference>
<dbReference type="Gene3D" id="2.160.20.10">
    <property type="entry name" value="Single-stranded right-handed beta-helix, Pectin lyase-like"/>
    <property type="match status" value="1"/>
</dbReference>
<dbReference type="RefSeq" id="WP_184513175.1">
    <property type="nucleotide sequence ID" value="NZ_JACIJD010000001.1"/>
</dbReference>
<feature type="domain" description="Rhamnogalacturonase A/B/Epimerase-like pectate lyase" evidence="1">
    <location>
        <begin position="53"/>
        <end position="110"/>
    </location>
</feature>
<name>A0A840XWU0_9PROT</name>
<dbReference type="SUPFAM" id="SSF51126">
    <property type="entry name" value="Pectin lyase-like"/>
    <property type="match status" value="1"/>
</dbReference>
<dbReference type="EMBL" id="JACIJD010000001">
    <property type="protein sequence ID" value="MBB5692346.1"/>
    <property type="molecule type" value="Genomic_DNA"/>
</dbReference>
<dbReference type="Proteomes" id="UP000580654">
    <property type="component" value="Unassembled WGS sequence"/>
</dbReference>
<accession>A0A840XWU0</accession>
<dbReference type="InterPro" id="IPR012334">
    <property type="entry name" value="Pectin_lyas_fold"/>
</dbReference>
<evidence type="ECO:0000259" key="1">
    <source>
        <dbReference type="Pfam" id="PF12708"/>
    </source>
</evidence>
<dbReference type="InterPro" id="IPR023366">
    <property type="entry name" value="ATP_synth_asu-like_sf"/>
</dbReference>
<reference evidence="2 3" key="1">
    <citation type="submission" date="2020-08" db="EMBL/GenBank/DDBJ databases">
        <title>Genomic Encyclopedia of Type Strains, Phase IV (KMG-IV): sequencing the most valuable type-strain genomes for metagenomic binning, comparative biology and taxonomic classification.</title>
        <authorList>
            <person name="Goeker M."/>
        </authorList>
    </citation>
    <scope>NUCLEOTIDE SEQUENCE [LARGE SCALE GENOMIC DNA]</scope>
    <source>
        <strain evidence="2 3">DSM 25622</strain>
    </source>
</reference>
<organism evidence="2 3">
    <name type="scientific">Muricoccus pecuniae</name>
    <dbReference type="NCBI Taxonomy" id="693023"/>
    <lineage>
        <taxon>Bacteria</taxon>
        <taxon>Pseudomonadati</taxon>
        <taxon>Pseudomonadota</taxon>
        <taxon>Alphaproteobacteria</taxon>
        <taxon>Acetobacterales</taxon>
        <taxon>Roseomonadaceae</taxon>
        <taxon>Muricoccus</taxon>
    </lineage>
</organism>
<dbReference type="InterPro" id="IPR011050">
    <property type="entry name" value="Pectin_lyase_fold/virulence"/>
</dbReference>
<protein>
    <recommendedName>
        <fullName evidence="1">Rhamnogalacturonase A/B/Epimerase-like pectate lyase domain-containing protein</fullName>
    </recommendedName>
</protein>
<dbReference type="AlphaFoldDB" id="A0A840XWU0"/>
<proteinExistence type="predicted"/>
<keyword evidence="3" id="KW-1185">Reference proteome</keyword>
<evidence type="ECO:0000313" key="2">
    <source>
        <dbReference type="EMBL" id="MBB5692346.1"/>
    </source>
</evidence>